<comment type="caution">
    <text evidence="2">The sequence shown here is derived from an EMBL/GenBank/DDBJ whole genome shotgun (WGS) entry which is preliminary data.</text>
</comment>
<feature type="region of interest" description="Disordered" evidence="1">
    <location>
        <begin position="23"/>
        <end position="120"/>
    </location>
</feature>
<name>A0A9W4U8Z2_9PLEO</name>
<gene>
    <name evidence="2" type="ORF">PDIGIT_LOCUS3401</name>
</gene>
<protein>
    <submittedName>
        <fullName evidence="2">Uncharacterized protein</fullName>
    </submittedName>
</protein>
<feature type="compositionally biased region" description="Basic and acidic residues" evidence="1">
    <location>
        <begin position="72"/>
        <end position="86"/>
    </location>
</feature>
<keyword evidence="3" id="KW-1185">Reference proteome</keyword>
<organism evidence="2 3">
    <name type="scientific">Periconia digitata</name>
    <dbReference type="NCBI Taxonomy" id="1303443"/>
    <lineage>
        <taxon>Eukaryota</taxon>
        <taxon>Fungi</taxon>
        <taxon>Dikarya</taxon>
        <taxon>Ascomycota</taxon>
        <taxon>Pezizomycotina</taxon>
        <taxon>Dothideomycetes</taxon>
        <taxon>Pleosporomycetidae</taxon>
        <taxon>Pleosporales</taxon>
        <taxon>Massarineae</taxon>
        <taxon>Periconiaceae</taxon>
        <taxon>Periconia</taxon>
    </lineage>
</organism>
<evidence type="ECO:0000313" key="3">
    <source>
        <dbReference type="Proteomes" id="UP001152607"/>
    </source>
</evidence>
<reference evidence="2" key="1">
    <citation type="submission" date="2023-01" db="EMBL/GenBank/DDBJ databases">
        <authorList>
            <person name="Van Ghelder C."/>
            <person name="Rancurel C."/>
        </authorList>
    </citation>
    <scope>NUCLEOTIDE SEQUENCE</scope>
    <source>
        <strain evidence="2">CNCM I-4278</strain>
    </source>
</reference>
<dbReference type="EMBL" id="CAOQHR010000002">
    <property type="protein sequence ID" value="CAI6315873.1"/>
    <property type="molecule type" value="Genomic_DNA"/>
</dbReference>
<sequence length="148" mass="16497">MPNDHPPMPPTCLDSALAPPVRVSRSVLQHQIDHGQVTHSLSRSSQSPQTDPQTMTLSPSCSLIPITVRPRPTSDESSKTFHEARSASRVHSLAVRSTDQHHHRRVNKPQTQIHPRHATDTDKQIMSRLARVPLTSQTLTCLSFVILQ</sequence>
<accession>A0A9W4U8Z2</accession>
<dbReference type="Proteomes" id="UP001152607">
    <property type="component" value="Unassembled WGS sequence"/>
</dbReference>
<dbReference type="AlphaFoldDB" id="A0A9W4U8Z2"/>
<proteinExistence type="predicted"/>
<feature type="compositionally biased region" description="Polar residues" evidence="1">
    <location>
        <begin position="37"/>
        <end position="61"/>
    </location>
</feature>
<evidence type="ECO:0000313" key="2">
    <source>
        <dbReference type="EMBL" id="CAI6315873.1"/>
    </source>
</evidence>
<evidence type="ECO:0000256" key="1">
    <source>
        <dbReference type="SAM" id="MobiDB-lite"/>
    </source>
</evidence>